<dbReference type="InterPro" id="IPR011083">
    <property type="entry name" value="Phage_tail_collar_dom"/>
</dbReference>
<accession>A0A1G7VYT4</accession>
<evidence type="ECO:0000259" key="2">
    <source>
        <dbReference type="Pfam" id="PF07484"/>
    </source>
</evidence>
<dbReference type="AlphaFoldDB" id="A0A1G7VYT4"/>
<dbReference type="RefSeq" id="WP_090156548.1">
    <property type="nucleotide sequence ID" value="NZ_FNAN01000021.1"/>
</dbReference>
<evidence type="ECO:0000313" key="3">
    <source>
        <dbReference type="EMBL" id="SDG64050.1"/>
    </source>
</evidence>
<dbReference type="InterPro" id="IPR037053">
    <property type="entry name" value="Phage_tail_collar_dom_sf"/>
</dbReference>
<dbReference type="Proteomes" id="UP000198748">
    <property type="component" value="Unassembled WGS sequence"/>
</dbReference>
<evidence type="ECO:0000313" key="4">
    <source>
        <dbReference type="Proteomes" id="UP000198748"/>
    </source>
</evidence>
<feature type="domain" description="Phage tail collar" evidence="2">
    <location>
        <begin position="180"/>
        <end position="233"/>
    </location>
</feature>
<sequence>MDYYYIGEIRIFAADFAPAGWLACAGQILPIERFAALHSLIGNAYGGDGKTTFALPDLRSRIPLGQSDRNPVGTKGGFETITLKAENLPPHRHVPACSNTDNSNSIDGTNGFWSGSTQHGTRYGQAPGATKMSTGSILPEGGSEPHENRMPMLALTYAIAVDGPFPSRGPGGYGLSFPAEIRMFGFPIEIQGYVPCDGRSYPVNSEDQLFRLIGATFGKEDGRYKLPDLRDRVLIGNGAAYPDFSPGGEESHKLTLDEMPRHRHKAVVSSGGSDSPTPEDHFWPADAGYVTQNNSFMSDQALEATGKEVAHDNMSPYLAINYTICTDGMFTDGSFPPIEEYLGTVRAFAAKVIPQYWLPCDGRELPIASNTALYSLLGTKYGGNGTTTFALPDLRGRAVIQYWPFDKFELTTYKIGEKAGTDKVTLKLDQMPSHTHAPLASKKATTQRPEGQVWANEDSRPPINRFAATSGTAHAMHPSALGEAGADQPHNNMMPYLGIEFMICCNGIFPSRG</sequence>
<gene>
    <name evidence="3" type="ORF">SAMN04487996_12129</name>
</gene>
<feature type="domain" description="Phage tail collar" evidence="2">
    <location>
        <begin position="343"/>
        <end position="398"/>
    </location>
</feature>
<evidence type="ECO:0000256" key="1">
    <source>
        <dbReference type="SAM" id="MobiDB-lite"/>
    </source>
</evidence>
<reference evidence="4" key="1">
    <citation type="submission" date="2016-10" db="EMBL/GenBank/DDBJ databases">
        <authorList>
            <person name="Varghese N."/>
            <person name="Submissions S."/>
        </authorList>
    </citation>
    <scope>NUCLEOTIDE SEQUENCE [LARGE SCALE GENOMIC DNA]</scope>
    <source>
        <strain evidence="4">DSM 25329</strain>
    </source>
</reference>
<dbReference type="Pfam" id="PF07484">
    <property type="entry name" value="Collar"/>
    <property type="match status" value="3"/>
</dbReference>
<keyword evidence="4" id="KW-1185">Reference proteome</keyword>
<name>A0A1G7VYT4_9BACT</name>
<dbReference type="SUPFAM" id="SSF88874">
    <property type="entry name" value="Receptor-binding domain of short tail fibre protein gp12"/>
    <property type="match status" value="3"/>
</dbReference>
<organism evidence="3 4">
    <name type="scientific">Dyadobacter soli</name>
    <dbReference type="NCBI Taxonomy" id="659014"/>
    <lineage>
        <taxon>Bacteria</taxon>
        <taxon>Pseudomonadati</taxon>
        <taxon>Bacteroidota</taxon>
        <taxon>Cytophagia</taxon>
        <taxon>Cytophagales</taxon>
        <taxon>Spirosomataceae</taxon>
        <taxon>Dyadobacter</taxon>
    </lineage>
</organism>
<feature type="region of interest" description="Disordered" evidence="1">
    <location>
        <begin position="434"/>
        <end position="463"/>
    </location>
</feature>
<proteinExistence type="predicted"/>
<dbReference type="OrthoDB" id="9810174at2"/>
<protein>
    <submittedName>
        <fullName evidence="3">Microcystin-dependent protein</fullName>
    </submittedName>
</protein>
<dbReference type="STRING" id="659014.SAMN04487996_12129"/>
<dbReference type="Gene3D" id="3.90.1340.10">
    <property type="entry name" value="Phage tail collar domain"/>
    <property type="match status" value="3"/>
</dbReference>
<dbReference type="EMBL" id="FNAN01000021">
    <property type="protein sequence ID" value="SDG64050.1"/>
    <property type="molecule type" value="Genomic_DNA"/>
</dbReference>
<feature type="domain" description="Phage tail collar" evidence="2">
    <location>
        <begin position="7"/>
        <end position="63"/>
    </location>
</feature>